<sequence length="337" mass="36795">MTSAVDKSSSTMEETPVAKEAAIKKTASQNGHTDERNSGESGSRRSYTPGCFDILFGPKGIGAEKAKDAQGHEHTREEVNRRLRWKGRAHFPSADVNAIRKPKVGSKTELRSQSMQAAPLVHFQESVSYCSFGSESPPEQVAHQCKNRTEVLVDRPHFHRLPSAQNAPKGIIASLGAHHVNASCTAVPDKPIRASSYRMSRGRSAGRSVAPKRSILKKEQLPPEPDSIILNENQLTIGSLQLGGSTKKHSPSSVSLCSTAASIYGEVYEEMDDDLRPRGASVHFRPQQVEYTFDDERLLSVSLGRTADYDGAPNEKRAEKLAEQTATKAVARGVYAF</sequence>
<protein>
    <submittedName>
        <fullName evidence="2">Uncharacterized protein</fullName>
    </submittedName>
</protein>
<organism evidence="3">
    <name type="scientific">Perkinsus marinus (strain ATCC 50983 / TXsc)</name>
    <dbReference type="NCBI Taxonomy" id="423536"/>
    <lineage>
        <taxon>Eukaryota</taxon>
        <taxon>Sar</taxon>
        <taxon>Alveolata</taxon>
        <taxon>Perkinsozoa</taxon>
        <taxon>Perkinsea</taxon>
        <taxon>Perkinsida</taxon>
        <taxon>Perkinsidae</taxon>
        <taxon>Perkinsus</taxon>
    </lineage>
</organism>
<evidence type="ECO:0000313" key="3">
    <source>
        <dbReference type="Proteomes" id="UP000007800"/>
    </source>
</evidence>
<dbReference type="InParanoid" id="C5LG74"/>
<dbReference type="AlphaFoldDB" id="C5LG74"/>
<feature type="region of interest" description="Disordered" evidence="1">
    <location>
        <begin position="1"/>
        <end position="46"/>
    </location>
</feature>
<evidence type="ECO:0000313" key="2">
    <source>
        <dbReference type="EMBL" id="EER04329.1"/>
    </source>
</evidence>
<dbReference type="GeneID" id="9036894"/>
<name>C5LG74_PERM5</name>
<reference evidence="2 3" key="1">
    <citation type="submission" date="2008-07" db="EMBL/GenBank/DDBJ databases">
        <authorList>
            <person name="El-Sayed N."/>
            <person name="Caler E."/>
            <person name="Inman J."/>
            <person name="Amedeo P."/>
            <person name="Hass B."/>
            <person name="Wortman J."/>
        </authorList>
    </citation>
    <scope>NUCLEOTIDE SEQUENCE [LARGE SCALE GENOMIC DNA]</scope>
    <source>
        <strain evidence="3">ATCC 50983 / TXsc</strain>
    </source>
</reference>
<dbReference type="EMBL" id="GG681723">
    <property type="protein sequence ID" value="EER04329.1"/>
    <property type="molecule type" value="Genomic_DNA"/>
</dbReference>
<accession>C5LG74</accession>
<proteinExistence type="predicted"/>
<dbReference type="OrthoDB" id="429357at2759"/>
<evidence type="ECO:0000256" key="1">
    <source>
        <dbReference type="SAM" id="MobiDB-lite"/>
    </source>
</evidence>
<gene>
    <name evidence="2" type="ORF">Pmar_PMAR021836</name>
</gene>
<dbReference type="Proteomes" id="UP000007800">
    <property type="component" value="Unassembled WGS sequence"/>
</dbReference>
<keyword evidence="3" id="KW-1185">Reference proteome</keyword>
<dbReference type="RefSeq" id="XP_002772513.1">
    <property type="nucleotide sequence ID" value="XM_002772467.1"/>
</dbReference>
<feature type="compositionally biased region" description="Polar residues" evidence="1">
    <location>
        <begin position="1"/>
        <end position="13"/>
    </location>
</feature>